<gene>
    <name evidence="5" type="ORF">JKIAZH3_G4660</name>
</gene>
<organism evidence="5 6">
    <name type="scientific">Tilletia caries</name>
    <name type="common">wheat bunt fungus</name>
    <dbReference type="NCBI Taxonomy" id="13290"/>
    <lineage>
        <taxon>Eukaryota</taxon>
        <taxon>Fungi</taxon>
        <taxon>Dikarya</taxon>
        <taxon>Basidiomycota</taxon>
        <taxon>Ustilaginomycotina</taxon>
        <taxon>Exobasidiomycetes</taxon>
        <taxon>Tilletiales</taxon>
        <taxon>Tilletiaceae</taxon>
        <taxon>Tilletia</taxon>
    </lineage>
</organism>
<sequence length="544" mass="60808">MVAMTRALKTSSEMWLLLHDLNDLNTSDYRATINRRLANLFLEESGDMTEHLNTYIEMVAKAEAAGLPWGKNDDEKALCFLDTLDHAFRPIKSEWRGLPKEDRSFFALIKIYKEEDVARKRSSDRQIEAAAMAAVQNPKQSVKIKGISQNKKSARPLGSDNGPLCYGCGSRDGHVRADCPITKHLGPGGIICWNCHEKGHAQTECPIDHAKAVRTEDEDILGALVEEHTRLAGESDPTTVAFMVDSGASRHIVEHEWMLSNSRNIPEIAFKTVGCKLKADKAGDIMGSLPDGRGITFKDAVHIPGGGVNLLSEELLMERGWRKVICDNGDAILQHNIKSDWRLPLQKLGRARYLVFKLKSVPPVESEASKNVLAAAQPTVDRIKSDPACPKAWEPSPQAEETDPHEVIRVEDFLEPDNDDELPAAEGQREQPREVVCTGDRPVREPPCRSDRNQRPEGERQNFIMVIQELEGHLLPISPTDKDPFTYEEALARPDPDRTERVHHMDRDFNSLIKTGTLEEVTVPEGANVVPTRHVFKTVTDIDK</sequence>
<feature type="domain" description="CCHC-type" evidence="4">
    <location>
        <begin position="192"/>
        <end position="206"/>
    </location>
</feature>
<dbReference type="Gene3D" id="4.10.60.10">
    <property type="entry name" value="Zinc finger, CCHC-type"/>
    <property type="match status" value="1"/>
</dbReference>
<keyword evidence="2" id="KW-0863">Zinc-finger</keyword>
<protein>
    <recommendedName>
        <fullName evidence="4">CCHC-type domain-containing protein</fullName>
    </recommendedName>
</protein>
<dbReference type="EMBL" id="CAJHJG010002187">
    <property type="protein sequence ID" value="CAD6918523.1"/>
    <property type="molecule type" value="Genomic_DNA"/>
</dbReference>
<feature type="compositionally biased region" description="Basic and acidic residues" evidence="3">
    <location>
        <begin position="402"/>
        <end position="412"/>
    </location>
</feature>
<dbReference type="InterPro" id="IPR054722">
    <property type="entry name" value="PolX-like_BBD"/>
</dbReference>
<comment type="caution">
    <text evidence="5">The sequence shown here is derived from an EMBL/GenBank/DDBJ whole genome shotgun (WGS) entry which is preliminary data.</text>
</comment>
<dbReference type="PROSITE" id="PS50158">
    <property type="entry name" value="ZF_CCHC"/>
    <property type="match status" value="1"/>
</dbReference>
<evidence type="ECO:0000313" key="5">
    <source>
        <dbReference type="EMBL" id="CAD6918523.1"/>
    </source>
</evidence>
<feature type="non-terminal residue" evidence="5">
    <location>
        <position position="544"/>
    </location>
</feature>
<keyword evidence="2" id="KW-0862">Zinc</keyword>
<evidence type="ECO:0000313" key="6">
    <source>
        <dbReference type="Proteomes" id="UP000836402"/>
    </source>
</evidence>
<proteinExistence type="predicted"/>
<dbReference type="Proteomes" id="UP000836402">
    <property type="component" value="Unassembled WGS sequence"/>
</dbReference>
<reference evidence="5" key="1">
    <citation type="submission" date="2020-10" db="EMBL/GenBank/DDBJ databases">
        <authorList>
            <person name="Sedaghatjoo S."/>
        </authorList>
    </citation>
    <scope>NUCLEOTIDE SEQUENCE</scope>
    <source>
        <strain evidence="5">AZH3</strain>
    </source>
</reference>
<dbReference type="InterPro" id="IPR036875">
    <property type="entry name" value="Znf_CCHC_sf"/>
</dbReference>
<keyword evidence="2" id="KW-0479">Metal-binding</keyword>
<feature type="compositionally biased region" description="Basic and acidic residues" evidence="3">
    <location>
        <begin position="441"/>
        <end position="459"/>
    </location>
</feature>
<keyword evidence="1" id="KW-0507">mRNA processing</keyword>
<feature type="compositionally biased region" description="Acidic residues" evidence="3">
    <location>
        <begin position="413"/>
        <end position="423"/>
    </location>
</feature>
<evidence type="ECO:0000256" key="3">
    <source>
        <dbReference type="SAM" id="MobiDB-lite"/>
    </source>
</evidence>
<feature type="region of interest" description="Disordered" evidence="3">
    <location>
        <begin position="385"/>
        <end position="459"/>
    </location>
</feature>
<evidence type="ECO:0000256" key="2">
    <source>
        <dbReference type="PROSITE-ProRule" id="PRU00047"/>
    </source>
</evidence>
<evidence type="ECO:0000259" key="4">
    <source>
        <dbReference type="PROSITE" id="PS50158"/>
    </source>
</evidence>
<dbReference type="Pfam" id="PF22936">
    <property type="entry name" value="Pol_BBD"/>
    <property type="match status" value="1"/>
</dbReference>
<accession>A0ABN7ITT6</accession>
<evidence type="ECO:0000256" key="1">
    <source>
        <dbReference type="ARBA" id="ARBA00022664"/>
    </source>
</evidence>
<name>A0ABN7ITT6_9BASI</name>
<dbReference type="SMART" id="SM00343">
    <property type="entry name" value="ZnF_C2HC"/>
    <property type="match status" value="2"/>
</dbReference>
<dbReference type="SUPFAM" id="SSF57756">
    <property type="entry name" value="Retrovirus zinc finger-like domains"/>
    <property type="match status" value="1"/>
</dbReference>
<dbReference type="InterPro" id="IPR001878">
    <property type="entry name" value="Znf_CCHC"/>
</dbReference>
<keyword evidence="6" id="KW-1185">Reference proteome</keyword>